<dbReference type="Gene3D" id="3.40.190.10">
    <property type="entry name" value="Periplasmic binding protein-like II"/>
    <property type="match status" value="2"/>
</dbReference>
<evidence type="ECO:0000313" key="4">
    <source>
        <dbReference type="Proteomes" id="UP000219412"/>
    </source>
</evidence>
<feature type="compositionally biased region" description="Acidic residues" evidence="1">
    <location>
        <begin position="31"/>
        <end position="42"/>
    </location>
</feature>
<dbReference type="OrthoDB" id="1792890at2"/>
<proteinExistence type="predicted"/>
<dbReference type="Pfam" id="PF12974">
    <property type="entry name" value="Phosphonate-bd"/>
    <property type="match status" value="1"/>
</dbReference>
<dbReference type="SUPFAM" id="SSF53850">
    <property type="entry name" value="Periplasmic binding protein-like II"/>
    <property type="match status" value="1"/>
</dbReference>
<evidence type="ECO:0000256" key="1">
    <source>
        <dbReference type="SAM" id="MobiDB-lite"/>
    </source>
</evidence>
<dbReference type="PANTHER" id="PTHR35841:SF1">
    <property type="entry name" value="PHOSPHONATES-BINDING PERIPLASMIC PROTEIN"/>
    <property type="match status" value="1"/>
</dbReference>
<dbReference type="PROSITE" id="PS51257">
    <property type="entry name" value="PROKAR_LIPOPROTEIN"/>
    <property type="match status" value="1"/>
</dbReference>
<keyword evidence="2" id="KW-0732">Signal</keyword>
<dbReference type="Proteomes" id="UP000219412">
    <property type="component" value="Unassembled WGS sequence"/>
</dbReference>
<feature type="chain" id="PRO_5039210497" evidence="2">
    <location>
        <begin position="20"/>
        <end position="355"/>
    </location>
</feature>
<feature type="region of interest" description="Disordered" evidence="1">
    <location>
        <begin position="23"/>
        <end position="42"/>
    </location>
</feature>
<evidence type="ECO:0000256" key="2">
    <source>
        <dbReference type="SAM" id="SignalP"/>
    </source>
</evidence>
<gene>
    <name evidence="3" type="ORF">SAMN05878391_1251</name>
</gene>
<keyword evidence="4" id="KW-1185">Reference proteome</keyword>
<name>A0A285UGV9_9STAP</name>
<feature type="signal peptide" evidence="2">
    <location>
        <begin position="1"/>
        <end position="19"/>
    </location>
</feature>
<reference evidence="4" key="1">
    <citation type="submission" date="2017-08" db="EMBL/GenBank/DDBJ databases">
        <authorList>
            <person name="Varghese N."/>
            <person name="Submissions S."/>
        </authorList>
    </citation>
    <scope>NUCLEOTIDE SEQUENCE [LARGE SCALE GENOMIC DNA]</scope>
    <source>
        <strain evidence="4">DSM 23173</strain>
    </source>
</reference>
<dbReference type="AlphaFoldDB" id="A0A285UGV9"/>
<sequence>MRNLMYLLLGLTVFLAACGNGSGEDASAEGNPDESDSAEANDDPIVLVWYPNESGNELEDGRDEMGAIIEEATGREVEHQLTTDYAIAIESIVNDNADLAFTGAEGYIQANDRNDAIQPLVVPSGPSGTEEDALYYSWFAATPENMEEYSDGEGGYALDNFEDKNFSFVSSSSTSGFRVPSSTLVAHFSEQEEYADLEAEDLAESGTLFNEVMFGNTHQGSAVNLLNGRADIAAFCDTCVENYVEVVDGEENTAGAIYQISEDAAQPFESMGGEEFGIISATPVLNAPFIMNTGTLSEEEVASLSETMTSDEVANNEKIFVPEDSDAPALFTKSADERFVEVEDSWFDPIRELNQ</sequence>
<protein>
    <submittedName>
        <fullName evidence="3">Phosphonate transport system substrate-binding protein</fullName>
    </submittedName>
</protein>
<dbReference type="EMBL" id="OBQF01000002">
    <property type="protein sequence ID" value="SOC41120.1"/>
    <property type="molecule type" value="Genomic_DNA"/>
</dbReference>
<accession>A0A285UGV9</accession>
<evidence type="ECO:0000313" key="3">
    <source>
        <dbReference type="EMBL" id="SOC41120.1"/>
    </source>
</evidence>
<organism evidence="3 4">
    <name type="scientific">Salinicoccus kekensis</name>
    <dbReference type="NCBI Taxonomy" id="714307"/>
    <lineage>
        <taxon>Bacteria</taxon>
        <taxon>Bacillati</taxon>
        <taxon>Bacillota</taxon>
        <taxon>Bacilli</taxon>
        <taxon>Bacillales</taxon>
        <taxon>Staphylococcaceae</taxon>
        <taxon>Salinicoccus</taxon>
    </lineage>
</organism>
<dbReference type="PANTHER" id="PTHR35841">
    <property type="entry name" value="PHOSPHONATES-BINDING PERIPLASMIC PROTEIN"/>
    <property type="match status" value="1"/>
</dbReference>